<keyword evidence="1" id="KW-0132">Cell division</keyword>
<dbReference type="STRING" id="1082479.SAMN05216241_101420"/>
<dbReference type="InterPro" id="IPR042233">
    <property type="entry name" value="Cell_div_ZapA_N"/>
</dbReference>
<dbReference type="RefSeq" id="WP_090018443.1">
    <property type="nucleotide sequence ID" value="NZ_FNCE01000001.1"/>
</dbReference>
<dbReference type="Pfam" id="PF05164">
    <property type="entry name" value="ZapA"/>
    <property type="match status" value="1"/>
</dbReference>
<dbReference type="EMBL" id="FNCE01000001">
    <property type="protein sequence ID" value="SDF54541.1"/>
    <property type="molecule type" value="Genomic_DNA"/>
</dbReference>
<proteinExistence type="predicted"/>
<dbReference type="OrthoDB" id="9797575at2"/>
<dbReference type="AlphaFoldDB" id="A0A1G7LYQ8"/>
<evidence type="ECO:0000313" key="2">
    <source>
        <dbReference type="Proteomes" id="UP000199415"/>
    </source>
</evidence>
<dbReference type="Gene3D" id="3.30.160.880">
    <property type="entry name" value="Cell division protein ZapA protomer, N-terminal domain"/>
    <property type="match status" value="1"/>
</dbReference>
<evidence type="ECO:0000313" key="1">
    <source>
        <dbReference type="EMBL" id="SDF54541.1"/>
    </source>
</evidence>
<accession>A0A1G7LYQ8</accession>
<keyword evidence="1" id="KW-0131">Cell cycle</keyword>
<dbReference type="Proteomes" id="UP000199415">
    <property type="component" value="Unassembled WGS sequence"/>
</dbReference>
<organism evidence="1 2">
    <name type="scientific">Limimonas halophila</name>
    <dbReference type="NCBI Taxonomy" id="1082479"/>
    <lineage>
        <taxon>Bacteria</taxon>
        <taxon>Pseudomonadati</taxon>
        <taxon>Pseudomonadota</taxon>
        <taxon>Alphaproteobacteria</taxon>
        <taxon>Rhodospirillales</taxon>
        <taxon>Rhodovibrionaceae</taxon>
        <taxon>Limimonas</taxon>
    </lineage>
</organism>
<gene>
    <name evidence="1" type="ORF">SAMN05216241_101420</name>
</gene>
<name>A0A1G7LYQ8_9PROT</name>
<reference evidence="1 2" key="1">
    <citation type="submission" date="2016-10" db="EMBL/GenBank/DDBJ databases">
        <authorList>
            <person name="de Groot N.N."/>
        </authorList>
    </citation>
    <scope>NUCLEOTIDE SEQUENCE [LARGE SCALE GENOMIC DNA]</scope>
    <source>
        <strain evidence="1 2">DSM 25584</strain>
    </source>
</reference>
<keyword evidence="2" id="KW-1185">Reference proteome</keyword>
<dbReference type="SUPFAM" id="SSF102829">
    <property type="entry name" value="Cell division protein ZapA-like"/>
    <property type="match status" value="1"/>
</dbReference>
<dbReference type="InterPro" id="IPR036192">
    <property type="entry name" value="Cell_div_ZapA-like_sf"/>
</dbReference>
<dbReference type="GO" id="GO:0051301">
    <property type="term" value="P:cell division"/>
    <property type="evidence" value="ECO:0007669"/>
    <property type="project" value="UniProtKB-KW"/>
</dbReference>
<sequence>MAQVALDINGRRFEVACDDGQEPHLRALGAEIDQRVRRLVDSVGQVGEMRLLVMAGLLLADDLDEQTGQVTGRTPARQPSAEDAETVERLHAVAERVERVAARFEGT</sequence>
<protein>
    <submittedName>
        <fullName evidence="1">Cell division protein ZapA</fullName>
    </submittedName>
</protein>
<dbReference type="InterPro" id="IPR007838">
    <property type="entry name" value="Cell_div_ZapA-like"/>
</dbReference>